<dbReference type="NCBIfam" id="TIGR00088">
    <property type="entry name" value="trmD"/>
    <property type="match status" value="1"/>
</dbReference>
<keyword evidence="10 15" id="KW-0949">S-adenosyl-L-methionine</keyword>
<dbReference type="PIRSF" id="PIRSF000386">
    <property type="entry name" value="tRNA_mtase"/>
    <property type="match status" value="1"/>
</dbReference>
<feature type="domain" description="tRNA methyltransferase TRMD/TRM10-type" evidence="18">
    <location>
        <begin position="2"/>
        <end position="226"/>
    </location>
</feature>
<dbReference type="eggNOG" id="COG0336">
    <property type="taxonomic scope" value="Bacteria"/>
</dbReference>
<evidence type="ECO:0000256" key="14">
    <source>
        <dbReference type="ARBA" id="ARBA00047783"/>
    </source>
</evidence>
<evidence type="ECO:0000256" key="12">
    <source>
        <dbReference type="ARBA" id="ARBA00029736"/>
    </source>
</evidence>
<evidence type="ECO:0000256" key="17">
    <source>
        <dbReference type="RuleBase" id="RU003464"/>
    </source>
</evidence>
<dbReference type="Gene3D" id="3.40.1280.10">
    <property type="match status" value="1"/>
</dbReference>
<evidence type="ECO:0000256" key="16">
    <source>
        <dbReference type="PIRSR" id="PIRSR000386-1"/>
    </source>
</evidence>
<protein>
    <recommendedName>
        <fullName evidence="6 15">tRNA (guanine-N(1)-)-methyltransferase</fullName>
        <ecNumber evidence="5 15">2.1.1.228</ecNumber>
    </recommendedName>
    <alternativeName>
        <fullName evidence="12 15">M1G-methyltransferase</fullName>
    </alternativeName>
    <alternativeName>
        <fullName evidence="13 15">tRNA [GM37] methyltransferase</fullName>
    </alternativeName>
</protein>
<accession>A0A1I7H6F1</accession>
<keyword evidence="11 15" id="KW-0819">tRNA processing</keyword>
<dbReference type="FunFam" id="3.40.1280.10:FF:000001">
    <property type="entry name" value="tRNA (guanine-N(1)-)-methyltransferase"/>
    <property type="match status" value="1"/>
</dbReference>
<dbReference type="Proteomes" id="UP000183508">
    <property type="component" value="Unassembled WGS sequence"/>
</dbReference>
<dbReference type="STRING" id="392015.SAMN05421543_1042"/>
<dbReference type="GO" id="GO:0052906">
    <property type="term" value="F:tRNA (guanine(37)-N1)-methyltransferase activity"/>
    <property type="evidence" value="ECO:0007669"/>
    <property type="project" value="UniProtKB-UniRule"/>
</dbReference>
<evidence type="ECO:0000256" key="2">
    <source>
        <dbReference type="ARBA" id="ARBA00004496"/>
    </source>
</evidence>
<feature type="binding site" evidence="15 16">
    <location>
        <position position="115"/>
    </location>
    <ligand>
        <name>S-adenosyl-L-methionine</name>
        <dbReference type="ChEBI" id="CHEBI:59789"/>
    </ligand>
</feature>
<evidence type="ECO:0000256" key="11">
    <source>
        <dbReference type="ARBA" id="ARBA00022694"/>
    </source>
</evidence>
<evidence type="ECO:0000256" key="3">
    <source>
        <dbReference type="ARBA" id="ARBA00007630"/>
    </source>
</evidence>
<dbReference type="InterPro" id="IPR023148">
    <property type="entry name" value="tRNA_m1G_MeTrfase_C_sf"/>
</dbReference>
<dbReference type="HAMAP" id="MF_00605">
    <property type="entry name" value="TrmD"/>
    <property type="match status" value="1"/>
</dbReference>
<evidence type="ECO:0000256" key="9">
    <source>
        <dbReference type="ARBA" id="ARBA00022679"/>
    </source>
</evidence>
<evidence type="ECO:0000256" key="5">
    <source>
        <dbReference type="ARBA" id="ARBA00012807"/>
    </source>
</evidence>
<dbReference type="AlphaFoldDB" id="A0A1I7H6F1"/>
<dbReference type="EMBL" id="FPBV01000004">
    <property type="protein sequence ID" value="SFU56239.1"/>
    <property type="molecule type" value="Genomic_DNA"/>
</dbReference>
<evidence type="ECO:0000256" key="13">
    <source>
        <dbReference type="ARBA" id="ARBA00033392"/>
    </source>
</evidence>
<dbReference type="OrthoDB" id="9807416at2"/>
<evidence type="ECO:0000256" key="1">
    <source>
        <dbReference type="ARBA" id="ARBA00002634"/>
    </source>
</evidence>
<dbReference type="PANTHER" id="PTHR46417:SF1">
    <property type="entry name" value="TRNA (GUANINE-N(1)-)-METHYLTRANSFERASE"/>
    <property type="match status" value="1"/>
</dbReference>
<evidence type="ECO:0000256" key="6">
    <source>
        <dbReference type="ARBA" id="ARBA00014679"/>
    </source>
</evidence>
<evidence type="ECO:0000259" key="18">
    <source>
        <dbReference type="Pfam" id="PF01746"/>
    </source>
</evidence>
<comment type="catalytic activity">
    <reaction evidence="14 15 17">
        <text>guanosine(37) in tRNA + S-adenosyl-L-methionine = N(1)-methylguanosine(37) in tRNA + S-adenosyl-L-homocysteine + H(+)</text>
        <dbReference type="Rhea" id="RHEA:36899"/>
        <dbReference type="Rhea" id="RHEA-COMP:10145"/>
        <dbReference type="Rhea" id="RHEA-COMP:10147"/>
        <dbReference type="ChEBI" id="CHEBI:15378"/>
        <dbReference type="ChEBI" id="CHEBI:57856"/>
        <dbReference type="ChEBI" id="CHEBI:59789"/>
        <dbReference type="ChEBI" id="CHEBI:73542"/>
        <dbReference type="ChEBI" id="CHEBI:74269"/>
        <dbReference type="EC" id="2.1.1.228"/>
    </reaction>
</comment>
<dbReference type="PANTHER" id="PTHR46417">
    <property type="entry name" value="TRNA (GUANINE-N(1)-)-METHYLTRANSFERASE"/>
    <property type="match status" value="1"/>
</dbReference>
<organism evidence="19 20">
    <name type="scientific">Alicyclobacillus macrosporangiidus</name>
    <dbReference type="NCBI Taxonomy" id="392015"/>
    <lineage>
        <taxon>Bacteria</taxon>
        <taxon>Bacillati</taxon>
        <taxon>Bacillota</taxon>
        <taxon>Bacilli</taxon>
        <taxon>Bacillales</taxon>
        <taxon>Alicyclobacillaceae</taxon>
        <taxon>Alicyclobacillus</taxon>
    </lineage>
</organism>
<dbReference type="InterPro" id="IPR029028">
    <property type="entry name" value="Alpha/beta_knot_MTases"/>
</dbReference>
<dbReference type="InterPro" id="IPR016009">
    <property type="entry name" value="tRNA_MeTrfase_TRMD/TRM10"/>
</dbReference>
<dbReference type="InterPro" id="IPR029026">
    <property type="entry name" value="tRNA_m1G_MTases_N"/>
</dbReference>
<evidence type="ECO:0000256" key="8">
    <source>
        <dbReference type="ARBA" id="ARBA00022603"/>
    </source>
</evidence>
<reference evidence="20" key="1">
    <citation type="submission" date="2016-10" db="EMBL/GenBank/DDBJ databases">
        <authorList>
            <person name="Varghese N."/>
        </authorList>
    </citation>
    <scope>NUCLEOTIDE SEQUENCE [LARGE SCALE GENOMIC DNA]</scope>
    <source>
        <strain evidence="20">DSM 17980</strain>
    </source>
</reference>
<evidence type="ECO:0000313" key="20">
    <source>
        <dbReference type="Proteomes" id="UP000183508"/>
    </source>
</evidence>
<evidence type="ECO:0000256" key="4">
    <source>
        <dbReference type="ARBA" id="ARBA00011738"/>
    </source>
</evidence>
<comment type="subcellular location">
    <subcellularLocation>
        <location evidence="2 15 17">Cytoplasm</location>
    </subcellularLocation>
</comment>
<name>A0A1I7H6F1_9BACL</name>
<evidence type="ECO:0000256" key="10">
    <source>
        <dbReference type="ARBA" id="ARBA00022691"/>
    </source>
</evidence>
<comment type="subunit">
    <text evidence="4 15 17">Homodimer.</text>
</comment>
<evidence type="ECO:0000256" key="7">
    <source>
        <dbReference type="ARBA" id="ARBA00022490"/>
    </source>
</evidence>
<evidence type="ECO:0000256" key="15">
    <source>
        <dbReference type="HAMAP-Rule" id="MF_00605"/>
    </source>
</evidence>
<dbReference type="Gene3D" id="1.10.1270.20">
    <property type="entry name" value="tRNA(m1g37)methyltransferase, domain 2"/>
    <property type="match status" value="1"/>
</dbReference>
<dbReference type="EC" id="2.1.1.228" evidence="5 15"/>
<comment type="similarity">
    <text evidence="3 15 17">Belongs to the RNA methyltransferase TrmD family.</text>
</comment>
<dbReference type="NCBIfam" id="NF000648">
    <property type="entry name" value="PRK00026.1"/>
    <property type="match status" value="1"/>
</dbReference>
<dbReference type="CDD" id="cd18080">
    <property type="entry name" value="TrmD-like"/>
    <property type="match status" value="1"/>
</dbReference>
<proteinExistence type="inferred from homology"/>
<dbReference type="GO" id="GO:0005829">
    <property type="term" value="C:cytosol"/>
    <property type="evidence" value="ECO:0007669"/>
    <property type="project" value="TreeGrafter"/>
</dbReference>
<dbReference type="Pfam" id="PF01746">
    <property type="entry name" value="tRNA_m1G_MT"/>
    <property type="match status" value="1"/>
</dbReference>
<keyword evidence="8 15" id="KW-0489">Methyltransferase</keyword>
<dbReference type="GO" id="GO:0002939">
    <property type="term" value="P:tRNA N1-guanine methylation"/>
    <property type="evidence" value="ECO:0007669"/>
    <property type="project" value="TreeGrafter"/>
</dbReference>
<keyword evidence="9 15" id="KW-0808">Transferase</keyword>
<keyword evidence="7 15" id="KW-0963">Cytoplasm</keyword>
<feature type="binding site" evidence="15 16">
    <location>
        <begin position="135"/>
        <end position="140"/>
    </location>
    <ligand>
        <name>S-adenosyl-L-methionine</name>
        <dbReference type="ChEBI" id="CHEBI:59789"/>
    </ligand>
</feature>
<sequence>MLRVAVLTLFPEMFTGVLGASILKRALEQGQLAVELVNFRDFATDRHRTVDDYPFGGGAGMLLKPGPLFDAVEAVRSRMPGGCPRVLLMSPQGRVLTQGLVQELAREREWMVLCGHYEGFDERVREHLVTDEISLGDFVLTGGEIAAMALLDAVARLLPGVLGNQASAHDESFSAGLLEYPQYTRPAVFRDWAVPPTLLSGHHQKIAEWRHVHALYRTWARRPDLLRGYPLTDADRRWIARWEQGDFSGIDVLEPQHRAERM</sequence>
<gene>
    <name evidence="15" type="primary">trmD</name>
    <name evidence="19" type="ORF">SAMN05421543_1042</name>
</gene>
<dbReference type="SUPFAM" id="SSF75217">
    <property type="entry name" value="alpha/beta knot"/>
    <property type="match status" value="1"/>
</dbReference>
<evidence type="ECO:0000313" key="19">
    <source>
        <dbReference type="EMBL" id="SFU56239.1"/>
    </source>
</evidence>
<comment type="function">
    <text evidence="1 15 17">Specifically methylates guanosine-37 in various tRNAs.</text>
</comment>
<keyword evidence="20" id="KW-1185">Reference proteome</keyword>
<dbReference type="InterPro" id="IPR002649">
    <property type="entry name" value="tRNA_m1G_MeTrfase_TrmD"/>
</dbReference>
<dbReference type="FunFam" id="1.10.1270.20:FF:000001">
    <property type="entry name" value="tRNA (guanine-N(1)-)-methyltransferase"/>
    <property type="match status" value="1"/>
</dbReference>